<dbReference type="AlphaFoldDB" id="A0A8D9D9P4"/>
<dbReference type="Proteomes" id="UP000694005">
    <property type="component" value="Chromosome A06"/>
</dbReference>
<evidence type="ECO:0000313" key="14">
    <source>
        <dbReference type="Proteomes" id="UP000694005"/>
    </source>
</evidence>
<name>A0A8D9D9P4_BRACM</name>
<evidence type="ECO:0000256" key="11">
    <source>
        <dbReference type="ARBA" id="ARBA00049164"/>
    </source>
</evidence>
<evidence type="ECO:0000256" key="4">
    <source>
        <dbReference type="ARBA" id="ARBA00011738"/>
    </source>
</evidence>
<comment type="cofactor">
    <cofactor evidence="1">
        <name>Zn(2+)</name>
        <dbReference type="ChEBI" id="CHEBI:29105"/>
    </cofactor>
</comment>
<evidence type="ECO:0000256" key="9">
    <source>
        <dbReference type="ARBA" id="ARBA00023002"/>
    </source>
</evidence>
<keyword evidence="8" id="KW-0862">Zinc</keyword>
<dbReference type="GO" id="GO:0005737">
    <property type="term" value="C:cytoplasm"/>
    <property type="evidence" value="ECO:0007669"/>
    <property type="project" value="UniProtKB-SubCell"/>
</dbReference>
<gene>
    <name evidence="13" type="ORF">BRAPAZ1V2_A06P41410.2</name>
</gene>
<evidence type="ECO:0000256" key="12">
    <source>
        <dbReference type="ARBA" id="ARBA00049243"/>
    </source>
</evidence>
<protein>
    <recommendedName>
        <fullName evidence="5">alcohol dehydrogenase</fullName>
        <ecNumber evidence="5">1.1.1.1</ecNumber>
    </recommendedName>
</protein>
<dbReference type="Gramene" id="A06p41410.2_BraZ1">
    <property type="protein sequence ID" value="A06p41410.2_BraZ1.CDS"/>
    <property type="gene ID" value="A06g41410.2_BraZ1"/>
</dbReference>
<keyword evidence="6" id="KW-0963">Cytoplasm</keyword>
<evidence type="ECO:0000256" key="8">
    <source>
        <dbReference type="ARBA" id="ARBA00022833"/>
    </source>
</evidence>
<evidence type="ECO:0000256" key="6">
    <source>
        <dbReference type="ARBA" id="ARBA00022490"/>
    </source>
</evidence>
<accession>A0A8D9D9P4</accession>
<comment type="catalytic activity">
    <reaction evidence="11">
        <text>a secondary alcohol + NAD(+) = a ketone + NADH + H(+)</text>
        <dbReference type="Rhea" id="RHEA:10740"/>
        <dbReference type="ChEBI" id="CHEBI:15378"/>
        <dbReference type="ChEBI" id="CHEBI:17087"/>
        <dbReference type="ChEBI" id="CHEBI:35681"/>
        <dbReference type="ChEBI" id="CHEBI:57540"/>
        <dbReference type="ChEBI" id="CHEBI:57945"/>
        <dbReference type="EC" id="1.1.1.1"/>
    </reaction>
</comment>
<reference evidence="13 14" key="1">
    <citation type="submission" date="2021-07" db="EMBL/GenBank/DDBJ databases">
        <authorList>
            <consortium name="Genoscope - CEA"/>
            <person name="William W."/>
        </authorList>
    </citation>
    <scope>NUCLEOTIDE SEQUENCE [LARGE SCALE GENOMIC DNA]</scope>
</reference>
<evidence type="ECO:0000256" key="2">
    <source>
        <dbReference type="ARBA" id="ARBA00004496"/>
    </source>
</evidence>
<evidence type="ECO:0000313" key="13">
    <source>
        <dbReference type="EMBL" id="CAG7871901.1"/>
    </source>
</evidence>
<comment type="subunit">
    <text evidence="4">Homodimer.</text>
</comment>
<keyword evidence="9" id="KW-0560">Oxidoreductase</keyword>
<comment type="catalytic activity">
    <reaction evidence="12">
        <text>a primary alcohol + NAD(+) = an aldehyde + NADH + H(+)</text>
        <dbReference type="Rhea" id="RHEA:10736"/>
        <dbReference type="ChEBI" id="CHEBI:15378"/>
        <dbReference type="ChEBI" id="CHEBI:15734"/>
        <dbReference type="ChEBI" id="CHEBI:17478"/>
        <dbReference type="ChEBI" id="CHEBI:57540"/>
        <dbReference type="ChEBI" id="CHEBI:57945"/>
        <dbReference type="EC" id="1.1.1.1"/>
    </reaction>
</comment>
<dbReference type="GO" id="GO:0046872">
    <property type="term" value="F:metal ion binding"/>
    <property type="evidence" value="ECO:0007669"/>
    <property type="project" value="UniProtKB-KW"/>
</dbReference>
<organism evidence="13 14">
    <name type="scientific">Brassica campestris</name>
    <name type="common">Field mustard</name>
    <dbReference type="NCBI Taxonomy" id="3711"/>
    <lineage>
        <taxon>Eukaryota</taxon>
        <taxon>Viridiplantae</taxon>
        <taxon>Streptophyta</taxon>
        <taxon>Embryophyta</taxon>
        <taxon>Tracheophyta</taxon>
        <taxon>Spermatophyta</taxon>
        <taxon>Magnoliopsida</taxon>
        <taxon>eudicotyledons</taxon>
        <taxon>Gunneridae</taxon>
        <taxon>Pentapetalae</taxon>
        <taxon>rosids</taxon>
        <taxon>malvids</taxon>
        <taxon>Brassicales</taxon>
        <taxon>Brassicaceae</taxon>
        <taxon>Brassiceae</taxon>
        <taxon>Brassica</taxon>
    </lineage>
</organism>
<evidence type="ECO:0000256" key="10">
    <source>
        <dbReference type="ARBA" id="ARBA00023027"/>
    </source>
</evidence>
<dbReference type="Gene3D" id="3.90.180.10">
    <property type="entry name" value="Medium-chain alcohol dehydrogenases, catalytic domain"/>
    <property type="match status" value="1"/>
</dbReference>
<comment type="similarity">
    <text evidence="3">Belongs to the zinc-containing alcohol dehydrogenase family.</text>
</comment>
<evidence type="ECO:0000256" key="7">
    <source>
        <dbReference type="ARBA" id="ARBA00022723"/>
    </source>
</evidence>
<dbReference type="EC" id="1.1.1.1" evidence="5"/>
<keyword evidence="7" id="KW-0479">Metal-binding</keyword>
<dbReference type="GO" id="GO:0004022">
    <property type="term" value="F:alcohol dehydrogenase (NAD+) activity"/>
    <property type="evidence" value="ECO:0007669"/>
    <property type="project" value="UniProtKB-EC"/>
</dbReference>
<keyword evidence="10" id="KW-0520">NAD</keyword>
<comment type="subcellular location">
    <subcellularLocation>
        <location evidence="2">Cytoplasm</location>
    </subcellularLocation>
</comment>
<dbReference type="PANTHER" id="PTHR43880">
    <property type="entry name" value="ALCOHOL DEHYDROGENASE"/>
    <property type="match status" value="1"/>
</dbReference>
<dbReference type="EMBL" id="LS974622">
    <property type="protein sequence ID" value="CAG7871901.1"/>
    <property type="molecule type" value="Genomic_DNA"/>
</dbReference>
<sequence length="408" mass="45713">ISRCLKARHVALCFETHRFIKREIVWALASHVARSSVLMAAESPFSERCYNFLGRSSKDFDMVEIAPPAFASGSTTLEIQKETELLKLGSVGFHGGNVIVDRNDISRYWSASLKSWTTLESDECLKLSLRLQKLRKIMMKSMNHHLRLSAITLLLRVVIPRPEFLPSSYVQSTYDYSQKWFFLSVRSHAQLTLASHCVLFGHTCKFDHSMSSSSSSLSYIPMVSSVTDMPLTPYPLEYSLLSTLALSSSSSDENAQGFTLRAPSFRTGVAVPVGVPSKDDAFRTHPMKLLNERNLKGTFFGNYKPKTDIPGVVKKYMNKELELEKFSLAQSAFTCFLTVYPNISNPPPFPMDVCVFNIQNANELTAAHVFHIERNKPEDTVTVAGMYSTIPYAISQVNHAQYSSSAIS</sequence>
<evidence type="ECO:0000256" key="3">
    <source>
        <dbReference type="ARBA" id="ARBA00008072"/>
    </source>
</evidence>
<dbReference type="Gene3D" id="3.40.50.720">
    <property type="entry name" value="NAD(P)-binding Rossmann-like Domain"/>
    <property type="match status" value="1"/>
</dbReference>
<evidence type="ECO:0000256" key="1">
    <source>
        <dbReference type="ARBA" id="ARBA00001947"/>
    </source>
</evidence>
<proteinExistence type="inferred from homology"/>
<feature type="non-terminal residue" evidence="13">
    <location>
        <position position="408"/>
    </location>
</feature>
<dbReference type="PANTHER" id="PTHR43880:SF9">
    <property type="entry name" value="ALCOHOL DEHYDROGENASE 1"/>
    <property type="match status" value="1"/>
</dbReference>
<evidence type="ECO:0000256" key="5">
    <source>
        <dbReference type="ARBA" id="ARBA00013190"/>
    </source>
</evidence>